<evidence type="ECO:0000259" key="11">
    <source>
        <dbReference type="Pfam" id="PF08245"/>
    </source>
</evidence>
<dbReference type="Proteomes" id="UP000002943">
    <property type="component" value="Unassembled WGS sequence"/>
</dbReference>
<reference evidence="12 13" key="1">
    <citation type="journal article" date="2012" name="Int. J. Syst. Evol. Microbiol.">
        <title>Vibrio caribbeanicus sp. nov., isolated from the marine sponge Scleritoderma cyanea.</title>
        <authorList>
            <person name="Hoffmann M."/>
            <person name="Monday S.R."/>
            <person name="Allard M.W."/>
            <person name="Strain E.A."/>
            <person name="Whittaker P."/>
            <person name="Naum M."/>
            <person name="McCarthy P.J."/>
            <person name="Lopez J.V."/>
            <person name="Fischer M."/>
            <person name="Brown E.W."/>
        </authorList>
    </citation>
    <scope>NUCLEOTIDE SEQUENCE [LARGE SCALE GENOMIC DNA]</scope>
    <source>
        <strain evidence="12 13">ATCC BAA-2122</strain>
    </source>
</reference>
<feature type="binding site" evidence="7">
    <location>
        <position position="468"/>
    </location>
    <ligand>
        <name>meso-2,6-diaminopimelate</name>
        <dbReference type="ChEBI" id="CHEBI:57791"/>
    </ligand>
</feature>
<evidence type="ECO:0000256" key="4">
    <source>
        <dbReference type="ARBA" id="ARBA00022984"/>
    </source>
</evidence>
<evidence type="ECO:0000259" key="10">
    <source>
        <dbReference type="Pfam" id="PF02875"/>
    </source>
</evidence>
<feature type="binding site" evidence="7">
    <location>
        <position position="464"/>
    </location>
    <ligand>
        <name>meso-2,6-diaminopimelate</name>
        <dbReference type="ChEBI" id="CHEBI:57791"/>
    </ligand>
</feature>
<dbReference type="Pfam" id="PF02875">
    <property type="entry name" value="Mur_ligase_C"/>
    <property type="match status" value="1"/>
</dbReference>
<evidence type="ECO:0000259" key="9">
    <source>
        <dbReference type="Pfam" id="PF01225"/>
    </source>
</evidence>
<dbReference type="GO" id="GO:0051301">
    <property type="term" value="P:cell division"/>
    <property type="evidence" value="ECO:0007669"/>
    <property type="project" value="UniProtKB-KW"/>
</dbReference>
<evidence type="ECO:0000313" key="12">
    <source>
        <dbReference type="EMBL" id="EFP94776.1"/>
    </source>
</evidence>
<dbReference type="EMBL" id="AEIU01000116">
    <property type="protein sequence ID" value="EFP94776.1"/>
    <property type="molecule type" value="Genomic_DNA"/>
</dbReference>
<evidence type="ECO:0000256" key="1">
    <source>
        <dbReference type="ARBA" id="ARBA00005898"/>
    </source>
</evidence>
<evidence type="ECO:0000256" key="8">
    <source>
        <dbReference type="RuleBase" id="RU004135"/>
    </source>
</evidence>
<accession>E3BQA0</accession>
<dbReference type="NCBIfam" id="NF001126">
    <property type="entry name" value="PRK00139.1-4"/>
    <property type="match status" value="1"/>
</dbReference>
<gene>
    <name evidence="7 12" type="primary">murE</name>
    <name evidence="12" type="ORF">VIBC2010_05885</name>
</gene>
<organism evidence="12 13">
    <name type="scientific">Vibrio caribbeanicus ATCC BAA-2122</name>
    <dbReference type="NCBI Taxonomy" id="796620"/>
    <lineage>
        <taxon>Bacteria</taxon>
        <taxon>Pseudomonadati</taxon>
        <taxon>Pseudomonadota</taxon>
        <taxon>Gammaproteobacteria</taxon>
        <taxon>Vibrionales</taxon>
        <taxon>Vibrionaceae</taxon>
        <taxon>Vibrio</taxon>
    </lineage>
</organism>
<name>E3BQA0_9VIBR</name>
<comment type="PTM">
    <text evidence="7">Carboxylation is probably crucial for Mg(2+) binding and, consequently, for the gamma-phosphate positioning of ATP.</text>
</comment>
<feature type="modified residue" description="N6-carboxylysine" evidence="7">
    <location>
        <position position="228"/>
    </location>
</feature>
<dbReference type="Gene3D" id="3.90.190.20">
    <property type="entry name" value="Mur ligase, C-terminal domain"/>
    <property type="match status" value="1"/>
</dbReference>
<dbReference type="InterPro" id="IPR035911">
    <property type="entry name" value="MurE/MurF_N"/>
</dbReference>
<dbReference type="OrthoDB" id="9800958at2"/>
<evidence type="ECO:0000256" key="7">
    <source>
        <dbReference type="HAMAP-Rule" id="MF_00208"/>
    </source>
</evidence>
<comment type="subcellular location">
    <subcellularLocation>
        <location evidence="7 8">Cytoplasm</location>
    </subcellularLocation>
</comment>
<feature type="binding site" evidence="7">
    <location>
        <position position="196"/>
    </location>
    <ligand>
        <name>UDP-N-acetyl-alpha-D-muramoyl-L-alanyl-D-glutamate</name>
        <dbReference type="ChEBI" id="CHEBI:83900"/>
    </ligand>
</feature>
<dbReference type="GO" id="GO:0071555">
    <property type="term" value="P:cell wall organization"/>
    <property type="evidence" value="ECO:0007669"/>
    <property type="project" value="UniProtKB-KW"/>
</dbReference>
<comment type="similarity">
    <text evidence="1 7">Belongs to the MurCDEF family. MurE subfamily.</text>
</comment>
<keyword evidence="4 7" id="KW-0573">Peptidoglycan synthesis</keyword>
<dbReference type="GO" id="GO:0000287">
    <property type="term" value="F:magnesium ion binding"/>
    <property type="evidence" value="ECO:0007669"/>
    <property type="project" value="UniProtKB-UniRule"/>
</dbReference>
<dbReference type="RefSeq" id="WP_009603369.1">
    <property type="nucleotide sequence ID" value="NZ_AEIU01000116.1"/>
</dbReference>
<dbReference type="NCBIfam" id="NF001123">
    <property type="entry name" value="PRK00139.1-1"/>
    <property type="match status" value="1"/>
</dbReference>
<dbReference type="STRING" id="796620.VIBC2010_05885"/>
<dbReference type="InterPro" id="IPR005761">
    <property type="entry name" value="UDP-N-AcMur-Glu-dNH2Pim_ligase"/>
</dbReference>
<dbReference type="GO" id="GO:0005737">
    <property type="term" value="C:cytoplasm"/>
    <property type="evidence" value="ECO:0007669"/>
    <property type="project" value="UniProtKB-SubCell"/>
</dbReference>
<feature type="binding site" evidence="7">
    <location>
        <begin position="119"/>
        <end position="125"/>
    </location>
    <ligand>
        <name>ATP</name>
        <dbReference type="ChEBI" id="CHEBI:30616"/>
    </ligand>
</feature>
<evidence type="ECO:0000256" key="5">
    <source>
        <dbReference type="ARBA" id="ARBA00023306"/>
    </source>
</evidence>
<feature type="binding site" evidence="7">
    <location>
        <position position="389"/>
    </location>
    <ligand>
        <name>meso-2,6-diaminopimelate</name>
        <dbReference type="ChEBI" id="CHEBI:57791"/>
    </ligand>
</feature>
<dbReference type="PANTHER" id="PTHR23135:SF4">
    <property type="entry name" value="UDP-N-ACETYLMURAMOYL-L-ALANYL-D-GLUTAMATE--2,6-DIAMINOPIMELATE LIGASE MURE HOMOLOG, CHLOROPLASTIC"/>
    <property type="match status" value="1"/>
</dbReference>
<dbReference type="GO" id="GO:0009252">
    <property type="term" value="P:peptidoglycan biosynthetic process"/>
    <property type="evidence" value="ECO:0007669"/>
    <property type="project" value="UniProtKB-UniRule"/>
</dbReference>
<feature type="binding site" evidence="7">
    <location>
        <begin position="413"/>
        <end position="416"/>
    </location>
    <ligand>
        <name>meso-2,6-diaminopimelate</name>
        <dbReference type="ChEBI" id="CHEBI:57791"/>
    </ligand>
</feature>
<keyword evidence="7 12" id="KW-0436">Ligase</keyword>
<dbReference type="GO" id="GO:0008765">
    <property type="term" value="F:UDP-N-acetylmuramoylalanyl-D-glutamate-2,6-diaminopimelate ligase activity"/>
    <property type="evidence" value="ECO:0007669"/>
    <property type="project" value="UniProtKB-UniRule"/>
</dbReference>
<comment type="catalytic activity">
    <reaction evidence="7">
        <text>UDP-N-acetyl-alpha-D-muramoyl-L-alanyl-D-glutamate + meso-2,6-diaminopimelate + ATP = UDP-N-acetyl-alpha-D-muramoyl-L-alanyl-gamma-D-glutamyl-meso-2,6-diaminopimelate + ADP + phosphate + H(+)</text>
        <dbReference type="Rhea" id="RHEA:23676"/>
        <dbReference type="ChEBI" id="CHEBI:15378"/>
        <dbReference type="ChEBI" id="CHEBI:30616"/>
        <dbReference type="ChEBI" id="CHEBI:43474"/>
        <dbReference type="ChEBI" id="CHEBI:57791"/>
        <dbReference type="ChEBI" id="CHEBI:83900"/>
        <dbReference type="ChEBI" id="CHEBI:83905"/>
        <dbReference type="ChEBI" id="CHEBI:456216"/>
        <dbReference type="EC" id="6.3.2.13"/>
    </reaction>
</comment>
<proteinExistence type="inferred from homology"/>
<feature type="domain" description="Mur ligase N-terminal catalytic" evidence="9">
    <location>
        <begin position="28"/>
        <end position="103"/>
    </location>
</feature>
<protein>
    <recommendedName>
        <fullName evidence="7">UDP-N-acetylmuramoyl-L-alanyl-D-glutamate--2,6-diaminopimelate ligase</fullName>
        <ecNumber evidence="7">6.3.2.13</ecNumber>
    </recommendedName>
    <alternativeName>
        <fullName evidence="7">Meso-A2pm-adding enzyme</fullName>
    </alternativeName>
    <alternativeName>
        <fullName evidence="7">Meso-diaminopimelate-adding enzyme</fullName>
    </alternativeName>
    <alternativeName>
        <fullName evidence="7">UDP-MurNAc-L-Ala-D-Glu:meso-diaminopimelate ligase</fullName>
    </alternativeName>
    <alternativeName>
        <fullName evidence="7">UDP-MurNAc-tripeptide synthetase</fullName>
    </alternativeName>
    <alternativeName>
        <fullName evidence="7">UDP-N-acetylmuramyl-tripeptide synthetase</fullName>
    </alternativeName>
</protein>
<keyword evidence="6 7" id="KW-0961">Cell wall biogenesis/degradation</keyword>
<keyword evidence="5 7" id="KW-0131">Cell cycle</keyword>
<keyword evidence="7" id="KW-0547">Nucleotide-binding</keyword>
<dbReference type="Pfam" id="PF08245">
    <property type="entry name" value="Mur_ligase_M"/>
    <property type="match status" value="1"/>
</dbReference>
<dbReference type="UniPathway" id="UPA00219"/>
<dbReference type="InterPro" id="IPR036615">
    <property type="entry name" value="Mur_ligase_C_dom_sf"/>
</dbReference>
<comment type="pathway">
    <text evidence="7 8">Cell wall biogenesis; peptidoglycan biosynthesis.</text>
</comment>
<keyword evidence="2 7" id="KW-0132">Cell division</keyword>
<feature type="domain" description="Mur ligase central" evidence="11">
    <location>
        <begin position="117"/>
        <end position="317"/>
    </location>
</feature>
<feature type="domain" description="Mur ligase C-terminal" evidence="10">
    <location>
        <begin position="340"/>
        <end position="466"/>
    </location>
</feature>
<dbReference type="NCBIfam" id="TIGR01085">
    <property type="entry name" value="murE"/>
    <property type="match status" value="1"/>
</dbReference>
<feature type="binding site" evidence="7">
    <location>
        <position position="34"/>
    </location>
    <ligand>
        <name>UDP-N-acetyl-alpha-D-muramoyl-L-alanyl-D-glutamate</name>
        <dbReference type="ChEBI" id="CHEBI:83900"/>
    </ligand>
</feature>
<evidence type="ECO:0000313" key="13">
    <source>
        <dbReference type="Proteomes" id="UP000002943"/>
    </source>
</evidence>
<comment type="caution">
    <text evidence="12">The sequence shown here is derived from an EMBL/GenBank/DDBJ whole genome shotgun (WGS) entry which is preliminary data.</text>
</comment>
<dbReference type="HAMAP" id="MF_00208">
    <property type="entry name" value="MurE"/>
    <property type="match status" value="1"/>
</dbReference>
<dbReference type="SUPFAM" id="SSF63418">
    <property type="entry name" value="MurE/MurF N-terminal domain"/>
    <property type="match status" value="1"/>
</dbReference>
<keyword evidence="7" id="KW-0067">ATP-binding</keyword>
<feature type="binding site" evidence="7">
    <location>
        <position position="32"/>
    </location>
    <ligand>
        <name>UDP-N-acetyl-alpha-D-muramoyl-L-alanyl-D-glutamate</name>
        <dbReference type="ChEBI" id="CHEBI:83900"/>
    </ligand>
</feature>
<evidence type="ECO:0000256" key="6">
    <source>
        <dbReference type="ARBA" id="ARBA00023316"/>
    </source>
</evidence>
<dbReference type="SUPFAM" id="SSF53623">
    <property type="entry name" value="MurD-like peptide ligases, catalytic domain"/>
    <property type="match status" value="1"/>
</dbReference>
<dbReference type="EC" id="6.3.2.13" evidence="7"/>
<dbReference type="InterPro" id="IPR013221">
    <property type="entry name" value="Mur_ligase_cen"/>
</dbReference>
<feature type="binding site" evidence="7">
    <location>
        <position position="188"/>
    </location>
    <ligand>
        <name>UDP-N-acetyl-alpha-D-muramoyl-L-alanyl-D-glutamate</name>
        <dbReference type="ChEBI" id="CHEBI:83900"/>
    </ligand>
</feature>
<dbReference type="InterPro" id="IPR036565">
    <property type="entry name" value="Mur-like_cat_sf"/>
</dbReference>
<sequence length="494" mass="54000">MTLEINLANLLCPFVDISSYSWSKIGVKHLELDSRKVEVGSTFIAILGHNVDGRVYINEAIKSGANAVIAQACPLNTHGKTEVRDNVPIVFVDDLGIHLSSLAKRIFPLKNNKLIAVTGTNGKTTITQLIAQWFELVSCHAAVLGTTGNGFIDDLKPATNTTGNAIEVQQTLHALEQQGAKYTALEVSSHGLSQGRVKALEFEVGIFSNLSRDHLDYHGTMENYEQAKFSLFNQHCCKQAIINIDDPVGKRWLGYLDSAVAVSLHPQDFPRSVWAKCVNYSVNGISLAFDGMFGDGEIEVALIGGFNANNVLIAMTTLLCMGVDKKQLIATAPLLRPVIGRMELFTASKQAKVIVDYAHTPDALEKALHALKDHSGGALWVIFGCGGDRDVGKRPMMGRISEELADRVIITDDNPRSEDPTLIVKDIQAGMSRPESVMVEHDRRAALKYAIEHSRPEDIILMAGKGHEDYQVLSDRIIACSDREFALELLGDKG</sequence>
<keyword evidence="7" id="KW-0460">Magnesium</keyword>
<dbReference type="GO" id="GO:0008360">
    <property type="term" value="P:regulation of cell shape"/>
    <property type="evidence" value="ECO:0007669"/>
    <property type="project" value="UniProtKB-KW"/>
</dbReference>
<dbReference type="InterPro" id="IPR000713">
    <property type="entry name" value="Mur_ligase_N"/>
</dbReference>
<evidence type="ECO:0000256" key="2">
    <source>
        <dbReference type="ARBA" id="ARBA00022618"/>
    </source>
</evidence>
<feature type="binding site" evidence="7">
    <location>
        <position position="194"/>
    </location>
    <ligand>
        <name>UDP-N-acetyl-alpha-D-muramoyl-L-alanyl-D-glutamate</name>
        <dbReference type="ChEBI" id="CHEBI:83900"/>
    </ligand>
</feature>
<comment type="function">
    <text evidence="7">Catalyzes the addition of meso-diaminopimelic acid to the nucleotide precursor UDP-N-acetylmuramoyl-L-alanyl-D-glutamate (UMAG) in the biosynthesis of bacterial cell-wall peptidoglycan.</text>
</comment>
<dbReference type="AlphaFoldDB" id="E3BQA0"/>
<dbReference type="Gene3D" id="3.40.1390.10">
    <property type="entry name" value="MurE/MurF, N-terminal domain"/>
    <property type="match status" value="1"/>
</dbReference>
<comment type="cofactor">
    <cofactor evidence="7">
        <name>Mg(2+)</name>
        <dbReference type="ChEBI" id="CHEBI:18420"/>
    </cofactor>
</comment>
<feature type="short sequence motif" description="Meso-diaminopimelate recognition motif" evidence="7">
    <location>
        <begin position="413"/>
        <end position="416"/>
    </location>
</feature>
<comment type="caution">
    <text evidence="7">Lacks conserved residue(s) required for the propagation of feature annotation.</text>
</comment>
<dbReference type="InterPro" id="IPR004101">
    <property type="entry name" value="Mur_ligase_C"/>
</dbReference>
<keyword evidence="7" id="KW-0963">Cytoplasm</keyword>
<feature type="binding site" evidence="7">
    <location>
        <begin position="161"/>
        <end position="162"/>
    </location>
    <ligand>
        <name>UDP-N-acetyl-alpha-D-muramoyl-L-alanyl-D-glutamate</name>
        <dbReference type="ChEBI" id="CHEBI:83900"/>
    </ligand>
</feature>
<dbReference type="Gene3D" id="3.40.1190.10">
    <property type="entry name" value="Mur-like, catalytic domain"/>
    <property type="match status" value="1"/>
</dbReference>
<dbReference type="Pfam" id="PF01225">
    <property type="entry name" value="Mur_ligase"/>
    <property type="match status" value="1"/>
</dbReference>
<feature type="binding site" evidence="7">
    <location>
        <position position="160"/>
    </location>
    <ligand>
        <name>UDP-N-acetyl-alpha-D-muramoyl-L-alanyl-D-glutamate</name>
        <dbReference type="ChEBI" id="CHEBI:83900"/>
    </ligand>
</feature>
<dbReference type="eggNOG" id="COG0769">
    <property type="taxonomic scope" value="Bacteria"/>
</dbReference>
<dbReference type="PANTHER" id="PTHR23135">
    <property type="entry name" value="MUR LIGASE FAMILY MEMBER"/>
    <property type="match status" value="1"/>
</dbReference>
<dbReference type="GO" id="GO:0005524">
    <property type="term" value="F:ATP binding"/>
    <property type="evidence" value="ECO:0007669"/>
    <property type="project" value="UniProtKB-UniRule"/>
</dbReference>
<evidence type="ECO:0000256" key="3">
    <source>
        <dbReference type="ARBA" id="ARBA00022960"/>
    </source>
</evidence>
<keyword evidence="3 7" id="KW-0133">Cell shape</keyword>
<keyword evidence="13" id="KW-1185">Reference proteome</keyword>
<dbReference type="SUPFAM" id="SSF53244">
    <property type="entry name" value="MurD-like peptide ligases, peptide-binding domain"/>
    <property type="match status" value="1"/>
</dbReference>